<feature type="domain" description="Helicase ATP-binding" evidence="1">
    <location>
        <begin position="283"/>
        <end position="490"/>
    </location>
</feature>
<comment type="caution">
    <text evidence="2">The sequence shown here is derived from an EMBL/GenBank/DDBJ whole genome shotgun (WGS) entry which is preliminary data.</text>
</comment>
<keyword evidence="2" id="KW-0347">Helicase</keyword>
<dbReference type="SMART" id="SM00487">
    <property type="entry name" value="DEXDc"/>
    <property type="match status" value="1"/>
</dbReference>
<sequence length="988" mass="112803">MITTEKRFEADIESFFLSPAGGYTKGADTYDAKQGLYVNTLIDFVQRTQPKEWARFENANQVDPVRKFCTAFNTACETEGLLSVLRHGFKHRGLRFRVCYFKPESALNQAAAAQWAANTIECYRQWYFSADTKKSVDMVLVLNGIPVFAFELKNQYTGQTVDDAKRQWMYDRDPRELCFQFNKRILAYFCVDHTEVWMTTKLAGKNTYFLPFNQGSNGAGNDGGKGNPANPNGYPTAYLWENVFQKDSMMDIVQKFMNLKDGKTLIFPRYHQLDVVRKLLADVRQNGAGHNYLIQHSAGSGKSNSIAWTAYRLASLFNEENKPVFSSVVVVTDRTVLDAQLQETISGFDHTLGAIETIGEDKTSKDLRDAINGGVRIIVTTLQKFPVIYQEVDKVAGRNFAIIVDEAHSSQTGSSALKLKAALADTEDALREYAEIEGKAEEELDPDDRLMREMTVQGRHKNLSFFAFTATPKDKTLELFGTEYEDGSFHPFHIYSMRQAIEEGFILDVLQNYMTYDTCFKIVKTSEDNPDVPASRAAKVIRKYQELHPYNISQKAQIIVETFRETTRNKIGGRGKMMVITSSRLAAVRYYHEVKRYIEEQKYNDVQVLVAFSGAVQDGDEEYTEPKLNVRADGTHIAETQTKAEFHDHFNVLIVAEKYQTGFDEPLLHTMIVDKKLKGVKAVQTLSRLNRTCTGKVDTFVLDFANKKEDILEAFQPFYQETSLSQEVNADLIYQTQKELRGFAVYNDADIEAFAKEYFSTGRQDARAMGRMTSVLKPVADRYNQKTPNERYQFRRQVRNLIKWYGYISQILRMFDKELHKEYAFCCYLINLLPAETTDMVDLEGKLKLEYYKLQKTFAGSIELEQVKGVYEPAKQKGAMGLDTKSPLDEIIAKINEKYKGEFTEGDKVLLTALRSRLMADKKLTKMAQTSDPQIFVESIFPKAFGAAAQDSYLESQDTYTSLFEDQHKYNAIMSALADVVYREMRMG</sequence>
<evidence type="ECO:0000313" key="3">
    <source>
        <dbReference type="Proteomes" id="UP001491552"/>
    </source>
</evidence>
<gene>
    <name evidence="2" type="ORF">WMO66_10580</name>
</gene>
<dbReference type="EMBL" id="JBBMFF010000244">
    <property type="protein sequence ID" value="MEQ2511683.1"/>
    <property type="molecule type" value="Genomic_DNA"/>
</dbReference>
<evidence type="ECO:0000259" key="1">
    <source>
        <dbReference type="PROSITE" id="PS51192"/>
    </source>
</evidence>
<accession>A0ABV1G8T0</accession>
<dbReference type="RefSeq" id="WP_349136453.1">
    <property type="nucleotide sequence ID" value="NZ_JBBMFF010000244.1"/>
</dbReference>
<organism evidence="2 3">
    <name type="scientific">Faecousia intestinalis</name>
    <dbReference type="NCBI Taxonomy" id="3133167"/>
    <lineage>
        <taxon>Bacteria</taxon>
        <taxon>Bacillati</taxon>
        <taxon>Bacillota</taxon>
        <taxon>Clostridia</taxon>
        <taxon>Eubacteriales</taxon>
        <taxon>Oscillospiraceae</taxon>
        <taxon>Faecousia</taxon>
    </lineage>
</organism>
<dbReference type="Gene3D" id="3.90.1570.50">
    <property type="match status" value="1"/>
</dbReference>
<dbReference type="Gene3D" id="3.40.50.300">
    <property type="entry name" value="P-loop containing nucleotide triphosphate hydrolases"/>
    <property type="match status" value="2"/>
</dbReference>
<dbReference type="GO" id="GO:0004386">
    <property type="term" value="F:helicase activity"/>
    <property type="evidence" value="ECO:0007669"/>
    <property type="project" value="UniProtKB-KW"/>
</dbReference>
<keyword evidence="2" id="KW-0547">Nucleotide-binding</keyword>
<dbReference type="PANTHER" id="PTHR42927">
    <property type="entry name" value="HELICASE SUPERFAMILY 1 AND 2 DOMAIN-CONTAINING PROTEIN"/>
    <property type="match status" value="1"/>
</dbReference>
<keyword evidence="3" id="KW-1185">Reference proteome</keyword>
<name>A0ABV1G8T0_9FIRM</name>
<dbReference type="Proteomes" id="UP001491552">
    <property type="component" value="Unassembled WGS sequence"/>
</dbReference>
<keyword evidence="2" id="KW-0067">ATP-binding</keyword>
<dbReference type="InterPro" id="IPR027417">
    <property type="entry name" value="P-loop_NTPase"/>
</dbReference>
<evidence type="ECO:0000313" key="2">
    <source>
        <dbReference type="EMBL" id="MEQ2511683.1"/>
    </source>
</evidence>
<keyword evidence="2" id="KW-0378">Hydrolase</keyword>
<dbReference type="InterPro" id="IPR007409">
    <property type="entry name" value="Restrct_endonuc_type1_HsdR_N"/>
</dbReference>
<dbReference type="InterPro" id="IPR014001">
    <property type="entry name" value="Helicase_ATP-bd"/>
</dbReference>
<dbReference type="PANTHER" id="PTHR42927:SF1">
    <property type="entry name" value="HELICASE SUPERFAMILY 1 AND 2 DOMAIN-CONTAINING PROTEIN"/>
    <property type="match status" value="1"/>
</dbReference>
<protein>
    <submittedName>
        <fullName evidence="2">DEAD/DEAH box helicase family protein</fullName>
    </submittedName>
</protein>
<dbReference type="Pfam" id="PF04313">
    <property type="entry name" value="HSDR_N"/>
    <property type="match status" value="1"/>
</dbReference>
<dbReference type="SUPFAM" id="SSF52540">
    <property type="entry name" value="P-loop containing nucleoside triphosphate hydrolases"/>
    <property type="match status" value="1"/>
</dbReference>
<dbReference type="PROSITE" id="PS51192">
    <property type="entry name" value="HELICASE_ATP_BIND_1"/>
    <property type="match status" value="1"/>
</dbReference>
<reference evidence="2 3" key="1">
    <citation type="submission" date="2024-03" db="EMBL/GenBank/DDBJ databases">
        <title>Human intestinal bacterial collection.</title>
        <authorList>
            <person name="Pauvert C."/>
            <person name="Hitch T.C.A."/>
            <person name="Clavel T."/>
        </authorList>
    </citation>
    <scope>NUCLEOTIDE SEQUENCE [LARGE SCALE GENOMIC DNA]</scope>
    <source>
        <strain evidence="2 3">CLA-AA-H192</strain>
    </source>
</reference>
<proteinExistence type="predicted"/>
<dbReference type="Pfam" id="PF22679">
    <property type="entry name" value="T1R_D3-like"/>
    <property type="match status" value="1"/>
</dbReference>
<dbReference type="Pfam" id="PF18766">
    <property type="entry name" value="SWI2_SNF2"/>
    <property type="match status" value="1"/>
</dbReference>
<dbReference type="InterPro" id="IPR055180">
    <property type="entry name" value="HsdR_RecA-like_helicase_dom_2"/>
</dbReference>
<dbReference type="InterPro" id="IPR040980">
    <property type="entry name" value="SWI2_SNF2"/>
</dbReference>